<feature type="transmembrane region" description="Helical" evidence="7">
    <location>
        <begin position="6"/>
        <end position="30"/>
    </location>
</feature>
<evidence type="ECO:0000256" key="1">
    <source>
        <dbReference type="ARBA" id="ARBA00004141"/>
    </source>
</evidence>
<dbReference type="EMBL" id="CABO01000012">
    <property type="protein sequence ID" value="CBI00992.1"/>
    <property type="molecule type" value="Genomic_DNA"/>
</dbReference>
<dbReference type="Gene3D" id="1.20.1730.10">
    <property type="entry name" value="Sodium/glucose cotransporter"/>
    <property type="match status" value="1"/>
</dbReference>
<feature type="transmembrane region" description="Helical" evidence="7">
    <location>
        <begin position="241"/>
        <end position="259"/>
    </location>
</feature>
<keyword evidence="3" id="KW-0813">Transport</keyword>
<dbReference type="AlphaFoldDB" id="E6Q1D2"/>
<dbReference type="InterPro" id="IPR001734">
    <property type="entry name" value="Na/solute_symporter"/>
</dbReference>
<accession>E6Q1D2</accession>
<dbReference type="PANTHER" id="PTHR48086">
    <property type="entry name" value="SODIUM/PROLINE SYMPORTER-RELATED"/>
    <property type="match status" value="1"/>
</dbReference>
<feature type="transmembrane region" description="Helical" evidence="7">
    <location>
        <begin position="195"/>
        <end position="221"/>
    </location>
</feature>
<dbReference type="PANTHER" id="PTHR48086:SF8">
    <property type="entry name" value="MONOCARBOXYLIC ACID PERMEASE"/>
    <property type="match status" value="1"/>
</dbReference>
<dbReference type="PROSITE" id="PS50283">
    <property type="entry name" value="NA_SOLUT_SYMP_3"/>
    <property type="match status" value="1"/>
</dbReference>
<dbReference type="InterPro" id="IPR038377">
    <property type="entry name" value="Na/Glc_symporter_sf"/>
</dbReference>
<comment type="caution">
    <text evidence="8">The sequence shown here is derived from an EMBL/GenBank/DDBJ whole genome shotgun (WGS) entry which is preliminary data.</text>
</comment>
<feature type="transmembrane region" description="Helical" evidence="7">
    <location>
        <begin position="455"/>
        <end position="474"/>
    </location>
</feature>
<feature type="transmembrane region" description="Helical" evidence="7">
    <location>
        <begin position="50"/>
        <end position="73"/>
    </location>
</feature>
<evidence type="ECO:0000256" key="7">
    <source>
        <dbReference type="SAM" id="Phobius"/>
    </source>
</evidence>
<organism evidence="8">
    <name type="scientific">mine drainage metagenome</name>
    <dbReference type="NCBI Taxonomy" id="410659"/>
    <lineage>
        <taxon>unclassified sequences</taxon>
        <taxon>metagenomes</taxon>
        <taxon>ecological metagenomes</taxon>
    </lineage>
</organism>
<sequence length="494" mass="51882">MLASPLAGRIALSIVAIVIAGTIAFALLNLKRGRVDPTEYAIGGRSFGTIFLWVLLAGEIYTAFTFLGAAGWVYLHGAAAYYIPAYGAIGYLVGYALLPRIRRLGAERGLVTAPDLLANYYRSPRLGVLAAILYVVLALPYVTLQLSGLQIVLSSAGYGWLNGTIGAAVAFTAIALFTFTAGLRGTAWASLVKDGLVLAVVLFAGVALPIHFFGSLGGMFAQLQRTNAALLTLPVGDAPLGQVWFITTVLFTGIGFYMGPHSIAATFSARSDNTLRRNAMLLPLYSIVLIVIFFAGYAALLLVPGLHGPAADRSFLLVIARYYPPWVMGFVAGAGALAALVPSSALILASAAIVVRNIVRPAFPGRIDERHETLAMRVAVIAISAAALLAWWLAPETLGSLLLVYYSGITQFLPGVVGAAFGLRLRGIAVTLGLAAGVVTAALLTYVLAHLGFNPGFGGLLVNLLVVAFVEWLAPKTKTSPPMANSSFEAPTTD</sequence>
<feature type="transmembrane region" description="Helical" evidence="7">
    <location>
        <begin position="326"/>
        <end position="354"/>
    </location>
</feature>
<dbReference type="GO" id="GO:0022857">
    <property type="term" value="F:transmembrane transporter activity"/>
    <property type="evidence" value="ECO:0007669"/>
    <property type="project" value="InterPro"/>
</dbReference>
<reference evidence="8" key="1">
    <citation type="submission" date="2009-10" db="EMBL/GenBank/DDBJ databases">
        <title>Diversity of trophic interactions inside an arsenic-rich microbial ecosystem.</title>
        <authorList>
            <person name="Bertin P.N."/>
            <person name="Heinrich-Salmeron A."/>
            <person name="Pelletier E."/>
            <person name="Goulhen-Chollet F."/>
            <person name="Arsene-Ploetze F."/>
            <person name="Gallien S."/>
            <person name="Calteau A."/>
            <person name="Vallenet D."/>
            <person name="Casiot C."/>
            <person name="Chane-Woon-Ming B."/>
            <person name="Giloteaux L."/>
            <person name="Barakat M."/>
            <person name="Bonnefoy V."/>
            <person name="Bruneel O."/>
            <person name="Chandler M."/>
            <person name="Cleiss J."/>
            <person name="Duran R."/>
            <person name="Elbaz-Poulichet F."/>
            <person name="Fonknechten N."/>
            <person name="Lauga B."/>
            <person name="Mornico D."/>
            <person name="Ortet P."/>
            <person name="Schaeffer C."/>
            <person name="Siguier P."/>
            <person name="Alexander Thil Smith A."/>
            <person name="Van Dorsselaer A."/>
            <person name="Weissenbach J."/>
            <person name="Medigue C."/>
            <person name="Le Paslier D."/>
        </authorList>
    </citation>
    <scope>NUCLEOTIDE SEQUENCE</scope>
</reference>
<feature type="transmembrane region" description="Helical" evidence="7">
    <location>
        <begin position="374"/>
        <end position="394"/>
    </location>
</feature>
<comment type="similarity">
    <text evidence="2">Belongs to the sodium:solute symporter (SSF) (TC 2.A.21) family.</text>
</comment>
<protein>
    <submittedName>
        <fullName evidence="8">Putative Na+/metabolite cotransporter</fullName>
    </submittedName>
</protein>
<evidence type="ECO:0000256" key="3">
    <source>
        <dbReference type="ARBA" id="ARBA00022448"/>
    </source>
</evidence>
<evidence type="ECO:0000256" key="2">
    <source>
        <dbReference type="ARBA" id="ARBA00006434"/>
    </source>
</evidence>
<dbReference type="CDD" id="cd10322">
    <property type="entry name" value="SLC5sbd"/>
    <property type="match status" value="1"/>
</dbReference>
<feature type="transmembrane region" description="Helical" evidence="7">
    <location>
        <begin position="79"/>
        <end position="98"/>
    </location>
</feature>
<evidence type="ECO:0000256" key="6">
    <source>
        <dbReference type="ARBA" id="ARBA00023136"/>
    </source>
</evidence>
<evidence type="ECO:0000256" key="4">
    <source>
        <dbReference type="ARBA" id="ARBA00022692"/>
    </source>
</evidence>
<name>E6Q1D2_9ZZZZ</name>
<evidence type="ECO:0000256" key="5">
    <source>
        <dbReference type="ARBA" id="ARBA00022989"/>
    </source>
</evidence>
<comment type="subcellular location">
    <subcellularLocation>
        <location evidence="1">Membrane</location>
        <topology evidence="1">Multi-pass membrane protein</topology>
    </subcellularLocation>
</comment>
<gene>
    <name evidence="8" type="ORF">CARN4_0343</name>
</gene>
<keyword evidence="4 7" id="KW-0812">Transmembrane</keyword>
<keyword evidence="5 7" id="KW-1133">Transmembrane helix</keyword>
<feature type="transmembrane region" description="Helical" evidence="7">
    <location>
        <begin position="164"/>
        <end position="183"/>
    </location>
</feature>
<feature type="transmembrane region" description="Helical" evidence="7">
    <location>
        <begin position="280"/>
        <end position="306"/>
    </location>
</feature>
<proteinExistence type="inferred from homology"/>
<feature type="transmembrane region" description="Helical" evidence="7">
    <location>
        <begin position="126"/>
        <end position="144"/>
    </location>
</feature>
<feature type="transmembrane region" description="Helical" evidence="7">
    <location>
        <begin position="428"/>
        <end position="449"/>
    </location>
</feature>
<dbReference type="GO" id="GO:0005886">
    <property type="term" value="C:plasma membrane"/>
    <property type="evidence" value="ECO:0007669"/>
    <property type="project" value="TreeGrafter"/>
</dbReference>
<keyword evidence="6 7" id="KW-0472">Membrane</keyword>
<evidence type="ECO:0000313" key="8">
    <source>
        <dbReference type="EMBL" id="CBI00992.1"/>
    </source>
</evidence>
<dbReference type="InterPro" id="IPR050277">
    <property type="entry name" value="Sodium:Solute_Symporter"/>
</dbReference>
<feature type="transmembrane region" description="Helical" evidence="7">
    <location>
        <begin position="400"/>
        <end position="421"/>
    </location>
</feature>